<dbReference type="AlphaFoldDB" id="A0A7W8U8E3"/>
<accession>A0A7W8U8E3</accession>
<sequence>MPDANGLLEGKTALGLRAAAEAGIKRCKA</sequence>
<evidence type="ECO:0000313" key="2">
    <source>
        <dbReference type="Proteomes" id="UP000585507"/>
    </source>
</evidence>
<keyword evidence="2" id="KW-1185">Reference proteome</keyword>
<dbReference type="EMBL" id="JACHBK010000002">
    <property type="protein sequence ID" value="MBB5534159.1"/>
    <property type="molecule type" value="Genomic_DNA"/>
</dbReference>
<reference evidence="1 2" key="1">
    <citation type="submission" date="2020-08" db="EMBL/GenBank/DDBJ databases">
        <title>Genomic Encyclopedia of Type Strains, Phase IV (KMG-V): Genome sequencing to study the core and pangenomes of soil and plant-associated prokaryotes.</title>
        <authorList>
            <person name="Whitman W."/>
        </authorList>
    </citation>
    <scope>NUCLEOTIDE SEQUENCE [LARGE SCALE GENOMIC DNA]</scope>
    <source>
        <strain evidence="1 2">SEMIA 4084</strain>
    </source>
</reference>
<dbReference type="Proteomes" id="UP000585507">
    <property type="component" value="Unassembled WGS sequence"/>
</dbReference>
<protein>
    <submittedName>
        <fullName evidence="1">Uncharacterized protein</fullName>
    </submittedName>
</protein>
<organism evidence="1 2">
    <name type="scientific">Rhizobium giardinii</name>
    <dbReference type="NCBI Taxonomy" id="56731"/>
    <lineage>
        <taxon>Bacteria</taxon>
        <taxon>Pseudomonadati</taxon>
        <taxon>Pseudomonadota</taxon>
        <taxon>Alphaproteobacteria</taxon>
        <taxon>Hyphomicrobiales</taxon>
        <taxon>Rhizobiaceae</taxon>
        <taxon>Rhizobium/Agrobacterium group</taxon>
        <taxon>Rhizobium</taxon>
    </lineage>
</organism>
<gene>
    <name evidence="1" type="ORF">GGD55_000830</name>
</gene>
<name>A0A7W8U8E3_9HYPH</name>
<evidence type="ECO:0000313" key="1">
    <source>
        <dbReference type="EMBL" id="MBB5534159.1"/>
    </source>
</evidence>
<comment type="caution">
    <text evidence="1">The sequence shown here is derived from an EMBL/GenBank/DDBJ whole genome shotgun (WGS) entry which is preliminary data.</text>
</comment>
<proteinExistence type="predicted"/>